<evidence type="ECO:0000313" key="5">
    <source>
        <dbReference type="EMBL" id="MFC4132059.1"/>
    </source>
</evidence>
<evidence type="ECO:0000256" key="3">
    <source>
        <dbReference type="SAM" id="SignalP"/>
    </source>
</evidence>
<reference evidence="6" key="1">
    <citation type="journal article" date="2019" name="Int. J. Syst. Evol. Microbiol.">
        <title>The Global Catalogue of Microorganisms (GCM) 10K type strain sequencing project: providing services to taxonomists for standard genome sequencing and annotation.</title>
        <authorList>
            <consortium name="The Broad Institute Genomics Platform"/>
            <consortium name="The Broad Institute Genome Sequencing Center for Infectious Disease"/>
            <person name="Wu L."/>
            <person name="Ma J."/>
        </authorList>
    </citation>
    <scope>NUCLEOTIDE SEQUENCE [LARGE SCALE GENOMIC DNA]</scope>
    <source>
        <strain evidence="6">CGMCC 4.7289</strain>
    </source>
</reference>
<feature type="transmembrane region" description="Helical" evidence="2">
    <location>
        <begin position="662"/>
        <end position="679"/>
    </location>
</feature>
<dbReference type="Gene3D" id="3.40.50.410">
    <property type="entry name" value="von Willebrand factor, type A domain"/>
    <property type="match status" value="1"/>
</dbReference>
<dbReference type="InterPro" id="IPR036465">
    <property type="entry name" value="vWFA_dom_sf"/>
</dbReference>
<proteinExistence type="predicted"/>
<keyword evidence="2" id="KW-0812">Transmembrane</keyword>
<dbReference type="PROSITE" id="PS50234">
    <property type="entry name" value="VWFA"/>
    <property type="match status" value="1"/>
</dbReference>
<dbReference type="RefSeq" id="WP_253749951.1">
    <property type="nucleotide sequence ID" value="NZ_JAMZDZ010000001.1"/>
</dbReference>
<sequence>MAGRFTLGRVVLASAFALAVAVGPARVASAVVPIPAATTSVIAVKVGGDRTGDLTVGPLAGVELGLYAAAGSADPVNGSWALCTSDADGDCSFIVPDTQTGGANNGVRFFVGQVGVPVGWFENPTLRTGNGSGSNSTARPYRFPAPALAGGQTYTSASDFMISSTWSDPAASGGVWQQSRNNPRFPATCGLDVALLLDLSASVGSALPQLKAAANTIVDALTGTPSRMAIFSFDGDSPSTGTTNHPNLVPVSTDAGAAQVKNIYSGWALGKGTNWDQGLFAMAQAAPAYDVALVLTDGNPTRFGKPRSGDGSNTHFRDVENGVFSANALKAEGTRVVAVGVGKGVEGVSGLNLRALSGPTAFTGSNAAAADYFQAADYSSAAADIHDLLLTSCTGTLTVVKQLVPDENEGEDVTGATPAGPGWVFDASTTTSGVSGLPATETTTDDGTGSVNFDLDYDPGVTSADVAVTETQHDGHTLVTPGGKNAVCVNVATDAALPVTDTGGTGFSVAVASGVAVSCTVYNRPIDTDADVTVAKKWIVNGERFAHGEQPSGLTADLSLTDPGEAGATPQDWDMLRDGYTPGAAVEIAESAHVADAVHVGGTDLGKCRLAGSRITEADGAAVDHSLPYAATLAVEHAHYTVTNTVTCEGGLADTGMSAKPILWGAGSVLAGIVLLIWFRRRPLTA</sequence>
<feature type="chain" id="PRO_5046988890" evidence="3">
    <location>
        <begin position="31"/>
        <end position="686"/>
    </location>
</feature>
<comment type="caution">
    <text evidence="5">The sequence shown here is derived from an EMBL/GenBank/DDBJ whole genome shotgun (WGS) entry which is preliminary data.</text>
</comment>
<feature type="region of interest" description="Disordered" evidence="1">
    <location>
        <begin position="550"/>
        <end position="571"/>
    </location>
</feature>
<dbReference type="Proteomes" id="UP001595816">
    <property type="component" value="Unassembled WGS sequence"/>
</dbReference>
<dbReference type="CDD" id="cd00198">
    <property type="entry name" value="vWFA"/>
    <property type="match status" value="1"/>
</dbReference>
<keyword evidence="2" id="KW-0472">Membrane</keyword>
<evidence type="ECO:0000313" key="6">
    <source>
        <dbReference type="Proteomes" id="UP001595816"/>
    </source>
</evidence>
<keyword evidence="2" id="KW-1133">Transmembrane helix</keyword>
<keyword evidence="3" id="KW-0732">Signal</keyword>
<evidence type="ECO:0000256" key="1">
    <source>
        <dbReference type="SAM" id="MobiDB-lite"/>
    </source>
</evidence>
<accession>A0ABV8LQJ0</accession>
<dbReference type="Pfam" id="PF00092">
    <property type="entry name" value="VWA"/>
    <property type="match status" value="1"/>
</dbReference>
<organism evidence="5 6">
    <name type="scientific">Hamadaea flava</name>
    <dbReference type="NCBI Taxonomy" id="1742688"/>
    <lineage>
        <taxon>Bacteria</taxon>
        <taxon>Bacillati</taxon>
        <taxon>Actinomycetota</taxon>
        <taxon>Actinomycetes</taxon>
        <taxon>Micromonosporales</taxon>
        <taxon>Micromonosporaceae</taxon>
        <taxon>Hamadaea</taxon>
    </lineage>
</organism>
<protein>
    <submittedName>
        <fullName evidence="5">VWA domain-containing protein</fullName>
    </submittedName>
</protein>
<dbReference type="InterPro" id="IPR002035">
    <property type="entry name" value="VWF_A"/>
</dbReference>
<feature type="signal peptide" evidence="3">
    <location>
        <begin position="1"/>
        <end position="30"/>
    </location>
</feature>
<feature type="domain" description="VWFA" evidence="4">
    <location>
        <begin position="192"/>
        <end position="389"/>
    </location>
</feature>
<dbReference type="EMBL" id="JBHSAY010000008">
    <property type="protein sequence ID" value="MFC4132059.1"/>
    <property type="molecule type" value="Genomic_DNA"/>
</dbReference>
<evidence type="ECO:0000259" key="4">
    <source>
        <dbReference type="PROSITE" id="PS50234"/>
    </source>
</evidence>
<gene>
    <name evidence="5" type="ORF">ACFOZ4_15725</name>
</gene>
<dbReference type="SMART" id="SM00327">
    <property type="entry name" value="VWA"/>
    <property type="match status" value="1"/>
</dbReference>
<keyword evidence="6" id="KW-1185">Reference proteome</keyword>
<dbReference type="SUPFAM" id="SSF53300">
    <property type="entry name" value="vWA-like"/>
    <property type="match status" value="1"/>
</dbReference>
<name>A0ABV8LQJ0_9ACTN</name>
<evidence type="ECO:0000256" key="2">
    <source>
        <dbReference type="SAM" id="Phobius"/>
    </source>
</evidence>